<accession>A0ABR5K1J8</accession>
<evidence type="ECO:0000313" key="3">
    <source>
        <dbReference type="Proteomes" id="UP000050668"/>
    </source>
</evidence>
<feature type="transmembrane region" description="Helical" evidence="1">
    <location>
        <begin position="94"/>
        <end position="112"/>
    </location>
</feature>
<dbReference type="Proteomes" id="UP000050668">
    <property type="component" value="Unassembled WGS sequence"/>
</dbReference>
<proteinExistence type="predicted"/>
<reference evidence="3" key="1">
    <citation type="submission" date="2015-07" db="EMBL/GenBank/DDBJ databases">
        <title>Fjat-14205 dsm 2895.</title>
        <authorList>
            <person name="Liu B."/>
            <person name="Wang J."/>
            <person name="Zhu Y."/>
            <person name="Liu G."/>
            <person name="Chen Q."/>
            <person name="Chen Z."/>
            <person name="Lan J."/>
            <person name="Che J."/>
            <person name="Ge C."/>
            <person name="Shi H."/>
            <person name="Pan Z."/>
            <person name="Liu X."/>
        </authorList>
    </citation>
    <scope>NUCLEOTIDE SEQUENCE [LARGE SCALE GENOMIC DNA]</scope>
    <source>
        <strain evidence="3">DSM 25560</strain>
    </source>
</reference>
<feature type="transmembrane region" description="Helical" evidence="1">
    <location>
        <begin position="36"/>
        <end position="58"/>
    </location>
</feature>
<comment type="caution">
    <text evidence="2">The sequence shown here is derived from an EMBL/GenBank/DDBJ whole genome shotgun (WGS) entry which is preliminary data.</text>
</comment>
<name>A0ABR5K1J8_9BACI</name>
<dbReference type="EMBL" id="LGRV01000003">
    <property type="protein sequence ID" value="KOS68592.1"/>
    <property type="molecule type" value="Genomic_DNA"/>
</dbReference>
<keyword evidence="3" id="KW-1185">Reference proteome</keyword>
<organism evidence="2 3">
    <name type="scientific">Lysinibacillus contaminans</name>
    <dbReference type="NCBI Taxonomy" id="1293441"/>
    <lineage>
        <taxon>Bacteria</taxon>
        <taxon>Bacillati</taxon>
        <taxon>Bacillota</taxon>
        <taxon>Bacilli</taxon>
        <taxon>Bacillales</taxon>
        <taxon>Bacillaceae</taxon>
        <taxon>Lysinibacillus</taxon>
    </lineage>
</organism>
<keyword evidence="1" id="KW-0812">Transmembrane</keyword>
<evidence type="ECO:0000313" key="2">
    <source>
        <dbReference type="EMBL" id="KOS68592.1"/>
    </source>
</evidence>
<keyword evidence="1" id="KW-1133">Transmembrane helix</keyword>
<dbReference type="RefSeq" id="WP_053583428.1">
    <property type="nucleotide sequence ID" value="NZ_LGRV01000003.1"/>
</dbReference>
<keyword evidence="1" id="KW-0472">Membrane</keyword>
<feature type="transmembrane region" description="Helical" evidence="1">
    <location>
        <begin position="118"/>
        <end position="137"/>
    </location>
</feature>
<evidence type="ECO:0000256" key="1">
    <source>
        <dbReference type="SAM" id="Phobius"/>
    </source>
</evidence>
<gene>
    <name evidence="2" type="ORF">AEA09_08540</name>
</gene>
<sequence>MDQIRNAINNIYKEGKFSDEKQAKTFQRVQPKKRLFFTPLLLTVFVTGCLLIGLNMLLSQHNFESNFQYSSTTSIEIFPEYSGKVKDYRVLKQPWMVAGMVGIIISFFFALFALKKKWLWRVLLSVIIIIAILGNMSERIGYRYYVKDDADILNTLQSGVFAIGNAEDAQLYDTITINQYRFSYFSTNVIRGIVFFKHDGRGYALDFGFLGTEDLMSSIHVPDIRHIFIPLLEGHSIEKLMIQINTKRTEVVVDSNRAQLVAVPYETEVSSSEITIQAYDHEGNVLDLYKPSDIFTYPVN</sequence>
<protein>
    <submittedName>
        <fullName evidence="2">Uncharacterized protein</fullName>
    </submittedName>
</protein>